<feature type="domain" description="Ribosomal protein eL8/eL30/eS12/Gadd45" evidence="2">
    <location>
        <begin position="8"/>
        <end position="91"/>
    </location>
</feature>
<evidence type="ECO:0000313" key="4">
    <source>
        <dbReference type="Proteomes" id="UP000606499"/>
    </source>
</evidence>
<comment type="caution">
    <text evidence="3">The sequence shown here is derived from an EMBL/GenBank/DDBJ whole genome shotgun (WGS) entry which is preliminary data.</text>
</comment>
<reference evidence="3" key="1">
    <citation type="submission" date="2020-08" db="EMBL/GenBank/DDBJ databases">
        <title>Genome public.</title>
        <authorList>
            <person name="Liu C."/>
            <person name="Sun Q."/>
        </authorList>
    </citation>
    <scope>NUCLEOTIDE SEQUENCE</scope>
    <source>
        <strain evidence="3">NSJ-28</strain>
    </source>
</reference>
<proteinExistence type="predicted"/>
<gene>
    <name evidence="3" type="ORF">H8S45_09525</name>
</gene>
<keyword evidence="4" id="KW-1185">Reference proteome</keyword>
<dbReference type="InterPro" id="IPR029064">
    <property type="entry name" value="Ribosomal_eL30-like_sf"/>
</dbReference>
<evidence type="ECO:0000256" key="1">
    <source>
        <dbReference type="SAM" id="MobiDB-lite"/>
    </source>
</evidence>
<evidence type="ECO:0000313" key="3">
    <source>
        <dbReference type="EMBL" id="MBC5725693.1"/>
    </source>
</evidence>
<feature type="compositionally biased region" description="Basic residues" evidence="1">
    <location>
        <begin position="150"/>
        <end position="161"/>
    </location>
</feature>
<evidence type="ECO:0000259" key="2">
    <source>
        <dbReference type="Pfam" id="PF01248"/>
    </source>
</evidence>
<accession>A0A923LUR9</accession>
<protein>
    <submittedName>
        <fullName evidence="3">Ribosomal L7Ae/L30e/S12e/Gadd45 family protein</fullName>
    </submittedName>
</protein>
<dbReference type="Gene3D" id="3.30.1330.30">
    <property type="match status" value="1"/>
</dbReference>
<dbReference type="SUPFAM" id="SSF55315">
    <property type="entry name" value="L30e-like"/>
    <property type="match status" value="1"/>
</dbReference>
<feature type="compositionally biased region" description="Basic residues" evidence="1">
    <location>
        <begin position="122"/>
        <end position="131"/>
    </location>
</feature>
<sequence>MMNDPVLRMLGLARRAGKLAFGDELVREACMEKKARCVMAASDAGESTAKKAAFYAERANVPFLVLPVDKQTLGAAIGKGGCAVCAVTDIGLASAAVQRLAAQDSGYADVSAQLAEKNARIQSRRGKKKPRASQSQAAQPPRRAGSAPRKANKSPRAKRVF</sequence>
<dbReference type="EMBL" id="JACOPL010000008">
    <property type="protein sequence ID" value="MBC5725693.1"/>
    <property type="molecule type" value="Genomic_DNA"/>
</dbReference>
<feature type="region of interest" description="Disordered" evidence="1">
    <location>
        <begin position="118"/>
        <end position="161"/>
    </location>
</feature>
<dbReference type="AlphaFoldDB" id="A0A923LUR9"/>
<dbReference type="RefSeq" id="WP_107631619.1">
    <property type="nucleotide sequence ID" value="NZ_JACOPL010000008.1"/>
</dbReference>
<dbReference type="InterPro" id="IPR004038">
    <property type="entry name" value="Ribosomal_eL8/eL30/eS12/Gad45"/>
</dbReference>
<organism evidence="3 4">
    <name type="scientific">Agathobaculum faecis</name>
    <dbReference type="NCBI Taxonomy" id="2763013"/>
    <lineage>
        <taxon>Bacteria</taxon>
        <taxon>Bacillati</taxon>
        <taxon>Bacillota</taxon>
        <taxon>Clostridia</taxon>
        <taxon>Eubacteriales</taxon>
        <taxon>Butyricicoccaceae</taxon>
        <taxon>Agathobaculum</taxon>
    </lineage>
</organism>
<dbReference type="Pfam" id="PF01248">
    <property type="entry name" value="Ribosomal_L7Ae"/>
    <property type="match status" value="1"/>
</dbReference>
<dbReference type="Proteomes" id="UP000606499">
    <property type="component" value="Unassembled WGS sequence"/>
</dbReference>
<name>A0A923LUR9_9FIRM</name>